<dbReference type="GeneID" id="14922554"/>
<evidence type="ECO:0000313" key="3">
    <source>
        <dbReference type="Proteomes" id="UP000011083"/>
    </source>
</evidence>
<dbReference type="KEGG" id="acan:ACA1_230220"/>
<feature type="region of interest" description="Disordered" evidence="1">
    <location>
        <begin position="92"/>
        <end position="113"/>
    </location>
</feature>
<protein>
    <submittedName>
        <fullName evidence="2">Uncharacterized protein</fullName>
    </submittedName>
</protein>
<dbReference type="AlphaFoldDB" id="L8H8V7"/>
<gene>
    <name evidence="2" type="ORF">ACA1_230220</name>
</gene>
<proteinExistence type="predicted"/>
<keyword evidence="3" id="KW-1185">Reference proteome</keyword>
<organism evidence="2 3">
    <name type="scientific">Acanthamoeba castellanii (strain ATCC 30010 / Neff)</name>
    <dbReference type="NCBI Taxonomy" id="1257118"/>
    <lineage>
        <taxon>Eukaryota</taxon>
        <taxon>Amoebozoa</taxon>
        <taxon>Discosea</taxon>
        <taxon>Longamoebia</taxon>
        <taxon>Centramoebida</taxon>
        <taxon>Acanthamoebidae</taxon>
        <taxon>Acanthamoeba</taxon>
    </lineage>
</organism>
<dbReference type="VEuPathDB" id="AmoebaDB:ACA1_230220"/>
<name>L8H8V7_ACACF</name>
<accession>L8H8V7</accession>
<evidence type="ECO:0000313" key="2">
    <source>
        <dbReference type="EMBL" id="ELR21647.1"/>
    </source>
</evidence>
<evidence type="ECO:0000256" key="1">
    <source>
        <dbReference type="SAM" id="MobiDB-lite"/>
    </source>
</evidence>
<sequence length="113" mass="12759">MAANTAAQVIKKEPVVQRHVVHEHPVIVHREHHVQPIIHEKVRHIKPVHRMEITTERPIITRDSGVVAHKPTVGQKLKGTVKELSGAITRNPAKKEEGRMLKRGMATTQPAYM</sequence>
<dbReference type="EMBL" id="KB007901">
    <property type="protein sequence ID" value="ELR21647.1"/>
    <property type="molecule type" value="Genomic_DNA"/>
</dbReference>
<dbReference type="RefSeq" id="XP_004346592.1">
    <property type="nucleotide sequence ID" value="XM_004346542.1"/>
</dbReference>
<dbReference type="Proteomes" id="UP000011083">
    <property type="component" value="Unassembled WGS sequence"/>
</dbReference>
<reference evidence="2 3" key="1">
    <citation type="journal article" date="2013" name="Genome Biol.">
        <title>Genome of Acanthamoeba castellanii highlights extensive lateral gene transfer and early evolution of tyrosine kinase signaling.</title>
        <authorList>
            <person name="Clarke M."/>
            <person name="Lohan A.J."/>
            <person name="Liu B."/>
            <person name="Lagkouvardos I."/>
            <person name="Roy S."/>
            <person name="Zafar N."/>
            <person name="Bertelli C."/>
            <person name="Schilde C."/>
            <person name="Kianianmomeni A."/>
            <person name="Burglin T.R."/>
            <person name="Frech C."/>
            <person name="Turcotte B."/>
            <person name="Kopec K.O."/>
            <person name="Synnott J.M."/>
            <person name="Choo C."/>
            <person name="Paponov I."/>
            <person name="Finkler A."/>
            <person name="Soon Heng Tan C."/>
            <person name="Hutchins A.P."/>
            <person name="Weinmeier T."/>
            <person name="Rattei T."/>
            <person name="Chu J.S."/>
            <person name="Gimenez G."/>
            <person name="Irimia M."/>
            <person name="Rigden D.J."/>
            <person name="Fitzpatrick D.A."/>
            <person name="Lorenzo-Morales J."/>
            <person name="Bateman A."/>
            <person name="Chiu C.H."/>
            <person name="Tang P."/>
            <person name="Hegemann P."/>
            <person name="Fromm H."/>
            <person name="Raoult D."/>
            <person name="Greub G."/>
            <person name="Miranda-Saavedra D."/>
            <person name="Chen N."/>
            <person name="Nash P."/>
            <person name="Ginger M.L."/>
            <person name="Horn M."/>
            <person name="Schaap P."/>
            <person name="Caler L."/>
            <person name="Loftus B."/>
        </authorList>
    </citation>
    <scope>NUCLEOTIDE SEQUENCE [LARGE SCALE GENOMIC DNA]</scope>
    <source>
        <strain evidence="2 3">Neff</strain>
    </source>
</reference>
<dbReference type="OrthoDB" id="5426707at2759"/>